<evidence type="ECO:0000256" key="6">
    <source>
        <dbReference type="ARBA" id="ARBA00023015"/>
    </source>
</evidence>
<dbReference type="PANTHER" id="PTHR31832">
    <property type="entry name" value="B-BOX ZINC FINGER PROTEIN 22"/>
    <property type="match status" value="1"/>
</dbReference>
<feature type="domain" description="B box-type" evidence="10">
    <location>
        <begin position="52"/>
        <end position="99"/>
    </location>
</feature>
<dbReference type="GO" id="GO:0009640">
    <property type="term" value="P:photomorphogenesis"/>
    <property type="evidence" value="ECO:0007669"/>
    <property type="project" value="TreeGrafter"/>
</dbReference>
<comment type="subcellular location">
    <subcellularLocation>
        <location evidence="1">Nucleus</location>
    </subcellularLocation>
</comment>
<keyword evidence="5" id="KW-0862">Zinc</keyword>
<evidence type="ECO:0000256" key="5">
    <source>
        <dbReference type="ARBA" id="ARBA00022833"/>
    </source>
</evidence>
<gene>
    <name evidence="11" type="primary">BBX25</name>
    <name evidence="11" type="ORF">SDJN03_26011</name>
</gene>
<organism evidence="11 12">
    <name type="scientific">Cucurbita argyrosperma subsp. sororia</name>
    <dbReference type="NCBI Taxonomy" id="37648"/>
    <lineage>
        <taxon>Eukaryota</taxon>
        <taxon>Viridiplantae</taxon>
        <taxon>Streptophyta</taxon>
        <taxon>Embryophyta</taxon>
        <taxon>Tracheophyta</taxon>
        <taxon>Spermatophyta</taxon>
        <taxon>Magnoliopsida</taxon>
        <taxon>eudicotyledons</taxon>
        <taxon>Gunneridae</taxon>
        <taxon>Pentapetalae</taxon>
        <taxon>rosids</taxon>
        <taxon>fabids</taxon>
        <taxon>Cucurbitales</taxon>
        <taxon>Cucurbitaceae</taxon>
        <taxon>Cucurbiteae</taxon>
        <taxon>Cucurbita</taxon>
    </lineage>
</organism>
<protein>
    <submittedName>
        <fullName evidence="11">B-box zinc finger protein 25</fullName>
    </submittedName>
</protein>
<evidence type="ECO:0000256" key="4">
    <source>
        <dbReference type="ARBA" id="ARBA00022771"/>
    </source>
</evidence>
<feature type="domain" description="B box-type" evidence="10">
    <location>
        <begin position="1"/>
        <end position="47"/>
    </location>
</feature>
<evidence type="ECO:0000256" key="3">
    <source>
        <dbReference type="ARBA" id="ARBA00022737"/>
    </source>
</evidence>
<sequence length="204" mass="22488">MKIQCDVCEKAPATVICCADEAALCAKCDVEVHAANKLASKHQRLLLQCLSTKLPKCDICQDKAAFIFCVEDRALFCQDCDEPIHSTGSLSANHQRFLATGIRVAMSSSCMKDVDKVKMEPPNPKNPQQKEQLEFGELEWLAEMGLFGEQVPEEALAAAEVPELPTSHAGSAFTCRQTKSSTSYKKPRIEMVDDEEFFTVPDLG</sequence>
<keyword evidence="12" id="KW-1185">Reference proteome</keyword>
<dbReference type="Pfam" id="PF00643">
    <property type="entry name" value="zf-B_box"/>
    <property type="match status" value="2"/>
</dbReference>
<dbReference type="CDD" id="cd19821">
    <property type="entry name" value="Bbox1_BBX-like"/>
    <property type="match status" value="2"/>
</dbReference>
<name>A0AAV6M444_9ROSI</name>
<evidence type="ECO:0000256" key="1">
    <source>
        <dbReference type="ARBA" id="ARBA00004123"/>
    </source>
</evidence>
<dbReference type="PANTHER" id="PTHR31832:SF41">
    <property type="entry name" value="B-BOX ZINC FINGER PROTEIN 24"/>
    <property type="match status" value="1"/>
</dbReference>
<reference evidence="11 12" key="1">
    <citation type="journal article" date="2021" name="Hortic Res">
        <title>The domestication of Cucurbita argyrosperma as revealed by the genome of its wild relative.</title>
        <authorList>
            <person name="Barrera-Redondo J."/>
            <person name="Sanchez-de la Vega G."/>
            <person name="Aguirre-Liguori J.A."/>
            <person name="Castellanos-Morales G."/>
            <person name="Gutierrez-Guerrero Y.T."/>
            <person name="Aguirre-Dugua X."/>
            <person name="Aguirre-Planter E."/>
            <person name="Tenaillon M.I."/>
            <person name="Lira-Saade R."/>
            <person name="Eguiarte L.E."/>
        </authorList>
    </citation>
    <scope>NUCLEOTIDE SEQUENCE [LARGE SCALE GENOMIC DNA]</scope>
    <source>
        <strain evidence="11">JBR-2021</strain>
    </source>
</reference>
<evidence type="ECO:0000259" key="10">
    <source>
        <dbReference type="PROSITE" id="PS50119"/>
    </source>
</evidence>
<comment type="caution">
    <text evidence="11">The sequence shown here is derived from an EMBL/GenBank/DDBJ whole genome shotgun (WGS) entry which is preliminary data.</text>
</comment>
<keyword evidence="8" id="KW-0539">Nucleus</keyword>
<dbReference type="InterPro" id="IPR049808">
    <property type="entry name" value="CONSTANS-like_Bbox1"/>
</dbReference>
<dbReference type="Proteomes" id="UP000685013">
    <property type="component" value="Chromosome 17"/>
</dbReference>
<evidence type="ECO:0000313" key="12">
    <source>
        <dbReference type="Proteomes" id="UP000685013"/>
    </source>
</evidence>
<evidence type="ECO:0000256" key="9">
    <source>
        <dbReference type="PROSITE-ProRule" id="PRU00024"/>
    </source>
</evidence>
<keyword evidence="6" id="KW-0805">Transcription regulation</keyword>
<dbReference type="GO" id="GO:0005634">
    <property type="term" value="C:nucleus"/>
    <property type="evidence" value="ECO:0007669"/>
    <property type="project" value="UniProtKB-SubCell"/>
</dbReference>
<dbReference type="EMBL" id="JAGKQH010000017">
    <property type="protein sequence ID" value="KAG6575372.1"/>
    <property type="molecule type" value="Genomic_DNA"/>
</dbReference>
<keyword evidence="3" id="KW-0677">Repeat</keyword>
<accession>A0AAV6M444</accession>
<dbReference type="SMART" id="SM00336">
    <property type="entry name" value="BBOX"/>
    <property type="match status" value="2"/>
</dbReference>
<dbReference type="GO" id="GO:0006355">
    <property type="term" value="P:regulation of DNA-templated transcription"/>
    <property type="evidence" value="ECO:0007669"/>
    <property type="project" value="TreeGrafter"/>
</dbReference>
<evidence type="ECO:0000256" key="2">
    <source>
        <dbReference type="ARBA" id="ARBA00022723"/>
    </source>
</evidence>
<dbReference type="InterPro" id="IPR000315">
    <property type="entry name" value="Znf_B-box"/>
</dbReference>
<dbReference type="AlphaFoldDB" id="A0AAV6M444"/>
<evidence type="ECO:0000256" key="8">
    <source>
        <dbReference type="ARBA" id="ARBA00023242"/>
    </source>
</evidence>
<evidence type="ECO:0000256" key="7">
    <source>
        <dbReference type="ARBA" id="ARBA00023163"/>
    </source>
</evidence>
<keyword evidence="7" id="KW-0804">Transcription</keyword>
<keyword evidence="4 9" id="KW-0863">Zinc-finger</keyword>
<dbReference type="GO" id="GO:0008270">
    <property type="term" value="F:zinc ion binding"/>
    <property type="evidence" value="ECO:0007669"/>
    <property type="project" value="UniProtKB-KW"/>
</dbReference>
<feature type="non-terminal residue" evidence="11">
    <location>
        <position position="1"/>
    </location>
</feature>
<keyword evidence="2" id="KW-0479">Metal-binding</keyword>
<proteinExistence type="predicted"/>
<evidence type="ECO:0000313" key="11">
    <source>
        <dbReference type="EMBL" id="KAG6575372.1"/>
    </source>
</evidence>
<dbReference type="PROSITE" id="PS50119">
    <property type="entry name" value="ZF_BBOX"/>
    <property type="match status" value="2"/>
</dbReference>
<dbReference type="InterPro" id="IPR051979">
    <property type="entry name" value="B-box_zinc_finger"/>
</dbReference>